<evidence type="ECO:0000313" key="9">
    <source>
        <dbReference type="Proteomes" id="UP000054869"/>
    </source>
</evidence>
<comment type="caution">
    <text evidence="8">The sequence shown here is derived from an EMBL/GenBank/DDBJ whole genome shotgun (WGS) entry which is preliminary data.</text>
</comment>
<protein>
    <recommendedName>
        <fullName evidence="3 7">6,7-dimethyl-8-ribityllumazine synthase</fullName>
        <shortName evidence="7">DMRL synthase</shortName>
        <shortName evidence="7">LS</shortName>
        <shortName evidence="7">Lumazine synthase</shortName>
        <ecNumber evidence="3 7">2.5.1.78</ecNumber>
    </recommendedName>
</protein>
<keyword evidence="5 7" id="KW-0808">Transferase</keyword>
<evidence type="ECO:0000256" key="5">
    <source>
        <dbReference type="ARBA" id="ARBA00022679"/>
    </source>
</evidence>
<dbReference type="UniPathway" id="UPA00275">
    <property type="reaction ID" value="UER00404"/>
</dbReference>
<dbReference type="InterPro" id="IPR002180">
    <property type="entry name" value="LS/RS"/>
</dbReference>
<keyword evidence="4 7" id="KW-0686">Riboflavin biosynthesis</keyword>
<dbReference type="SUPFAM" id="SSF52121">
    <property type="entry name" value="Lumazine synthase"/>
    <property type="match status" value="1"/>
</dbReference>
<comment type="pathway">
    <text evidence="1 7">Cofactor biosynthesis; riboflavin biosynthesis; riboflavin from 2-hydroxy-3-oxobutyl phosphate and 5-amino-6-(D-ribitylamino)uracil: step 1/2.</text>
</comment>
<dbReference type="GO" id="GO:0000906">
    <property type="term" value="F:6,7-dimethyl-8-ribityllumazine synthase activity"/>
    <property type="evidence" value="ECO:0007669"/>
    <property type="project" value="UniProtKB-UniRule"/>
</dbReference>
<dbReference type="CDD" id="cd09209">
    <property type="entry name" value="Lumazine_synthase-I"/>
    <property type="match status" value="1"/>
</dbReference>
<dbReference type="HAMAP" id="MF_00178">
    <property type="entry name" value="Lumazine_synth"/>
    <property type="match status" value="1"/>
</dbReference>
<evidence type="ECO:0000256" key="3">
    <source>
        <dbReference type="ARBA" id="ARBA00012664"/>
    </source>
</evidence>
<proteinExistence type="inferred from homology"/>
<dbReference type="PATRIC" id="fig|45067.4.peg.2641"/>
<dbReference type="GO" id="GO:0009231">
    <property type="term" value="P:riboflavin biosynthetic process"/>
    <property type="evidence" value="ECO:0007669"/>
    <property type="project" value="UniProtKB-UniRule"/>
</dbReference>
<comment type="subunit">
    <text evidence="7">Forms an icosahedral capsid composed of 60 subunits, arranged as a dodecamer of pentamers.</text>
</comment>
<dbReference type="PANTHER" id="PTHR21058">
    <property type="entry name" value="6,7-DIMETHYL-8-RIBITYLLUMAZINE SYNTHASE DMRL SYNTHASE LUMAZINE SYNTHASE"/>
    <property type="match status" value="1"/>
</dbReference>
<feature type="binding site" evidence="7">
    <location>
        <begin position="87"/>
        <end position="88"/>
    </location>
    <ligand>
        <name>(2S)-2-hydroxy-3-oxobutyl phosphate</name>
        <dbReference type="ChEBI" id="CHEBI:58830"/>
    </ligand>
</feature>
<dbReference type="PANTHER" id="PTHR21058:SF0">
    <property type="entry name" value="6,7-DIMETHYL-8-RIBITYLLUMAZINE SYNTHASE"/>
    <property type="match status" value="1"/>
</dbReference>
<dbReference type="eggNOG" id="COG0054">
    <property type="taxonomic scope" value="Bacteria"/>
</dbReference>
<dbReference type="AlphaFoldDB" id="A0A0W0VEQ3"/>
<evidence type="ECO:0000256" key="4">
    <source>
        <dbReference type="ARBA" id="ARBA00022619"/>
    </source>
</evidence>
<organism evidence="8 9">
    <name type="scientific">Legionella lansingensis</name>
    <dbReference type="NCBI Taxonomy" id="45067"/>
    <lineage>
        <taxon>Bacteria</taxon>
        <taxon>Pseudomonadati</taxon>
        <taxon>Pseudomonadota</taxon>
        <taxon>Gammaproteobacteria</taxon>
        <taxon>Legionellales</taxon>
        <taxon>Legionellaceae</taxon>
        <taxon>Legionella</taxon>
    </lineage>
</organism>
<feature type="binding site" evidence="7">
    <location>
        <position position="24"/>
    </location>
    <ligand>
        <name>5-amino-6-(D-ribitylamino)uracil</name>
        <dbReference type="ChEBI" id="CHEBI:15934"/>
    </ligand>
</feature>
<feature type="binding site" evidence="7">
    <location>
        <begin position="82"/>
        <end position="84"/>
    </location>
    <ligand>
        <name>5-amino-6-(D-ribitylamino)uracil</name>
        <dbReference type="ChEBI" id="CHEBI:15934"/>
    </ligand>
</feature>
<comment type="similarity">
    <text evidence="2 7">Belongs to the DMRL synthase family.</text>
</comment>
<dbReference type="NCBIfam" id="TIGR00114">
    <property type="entry name" value="lumazine-synth"/>
    <property type="match status" value="1"/>
</dbReference>
<dbReference type="Gene3D" id="3.40.50.960">
    <property type="entry name" value="Lumazine/riboflavin synthase"/>
    <property type="match status" value="1"/>
</dbReference>
<dbReference type="EMBL" id="LNYI01000061">
    <property type="protein sequence ID" value="KTD18555.1"/>
    <property type="molecule type" value="Genomic_DNA"/>
</dbReference>
<dbReference type="GO" id="GO:0005829">
    <property type="term" value="C:cytosol"/>
    <property type="evidence" value="ECO:0007669"/>
    <property type="project" value="TreeGrafter"/>
</dbReference>
<evidence type="ECO:0000256" key="1">
    <source>
        <dbReference type="ARBA" id="ARBA00004917"/>
    </source>
</evidence>
<feature type="binding site" evidence="7">
    <location>
        <position position="129"/>
    </location>
    <ligand>
        <name>(2S)-2-hydroxy-3-oxobutyl phosphate</name>
        <dbReference type="ChEBI" id="CHEBI:58830"/>
    </ligand>
</feature>
<dbReference type="Pfam" id="PF00885">
    <property type="entry name" value="DMRL_synthase"/>
    <property type="match status" value="1"/>
</dbReference>
<dbReference type="RefSeq" id="WP_035916166.1">
    <property type="nucleotide sequence ID" value="NZ_CAAAJD010000048.1"/>
</dbReference>
<name>A0A0W0VEQ3_9GAMM</name>
<reference evidence="8 9" key="1">
    <citation type="submission" date="2015-11" db="EMBL/GenBank/DDBJ databases">
        <title>Genomic analysis of 38 Legionella species identifies large and diverse effector repertoires.</title>
        <authorList>
            <person name="Burstein D."/>
            <person name="Amaro F."/>
            <person name="Zusman T."/>
            <person name="Lifshitz Z."/>
            <person name="Cohen O."/>
            <person name="Gilbert J.A."/>
            <person name="Pupko T."/>
            <person name="Shuman H.A."/>
            <person name="Segal G."/>
        </authorList>
    </citation>
    <scope>NUCLEOTIDE SEQUENCE [LARGE SCALE GENOMIC DNA]</scope>
    <source>
        <strain evidence="8 9">ATCC 49751</strain>
    </source>
</reference>
<dbReference type="InterPro" id="IPR036467">
    <property type="entry name" value="LS/RS_sf"/>
</dbReference>
<feature type="active site" description="Proton donor" evidence="7">
    <location>
        <position position="90"/>
    </location>
</feature>
<gene>
    <name evidence="7 8" type="primary">ribH</name>
    <name evidence="8" type="ORF">Llan_2513</name>
</gene>
<dbReference type="InterPro" id="IPR034964">
    <property type="entry name" value="LS"/>
</dbReference>
<dbReference type="STRING" id="45067.Llan_2513"/>
<evidence type="ECO:0000256" key="7">
    <source>
        <dbReference type="HAMAP-Rule" id="MF_00178"/>
    </source>
</evidence>
<feature type="binding site" evidence="7">
    <location>
        <position position="115"/>
    </location>
    <ligand>
        <name>5-amino-6-(D-ribitylamino)uracil</name>
        <dbReference type="ChEBI" id="CHEBI:15934"/>
    </ligand>
</feature>
<dbReference type="GO" id="GO:0009349">
    <property type="term" value="C:riboflavin synthase complex"/>
    <property type="evidence" value="ECO:0007669"/>
    <property type="project" value="UniProtKB-UniRule"/>
</dbReference>
<dbReference type="Proteomes" id="UP000054869">
    <property type="component" value="Unassembled WGS sequence"/>
</dbReference>
<comment type="catalytic activity">
    <reaction evidence="6 7">
        <text>(2S)-2-hydroxy-3-oxobutyl phosphate + 5-amino-6-(D-ribitylamino)uracil = 6,7-dimethyl-8-(1-D-ribityl)lumazine + phosphate + 2 H2O + H(+)</text>
        <dbReference type="Rhea" id="RHEA:26152"/>
        <dbReference type="ChEBI" id="CHEBI:15377"/>
        <dbReference type="ChEBI" id="CHEBI:15378"/>
        <dbReference type="ChEBI" id="CHEBI:15934"/>
        <dbReference type="ChEBI" id="CHEBI:43474"/>
        <dbReference type="ChEBI" id="CHEBI:58201"/>
        <dbReference type="ChEBI" id="CHEBI:58830"/>
        <dbReference type="EC" id="2.5.1.78"/>
    </reaction>
</comment>
<sequence>MKHIKIESKDITHSFPIGVVVSRFNQDITGELQRGAVERLKVRGISEQDIILVEVPGAIEIPIVTKRMAMSRQVKAIIALGAVIRGETSHYDYVCEQVSNGCQRIALDYNLPVIFGVLTTENETQAWDRLGGSHGHKGADAADCAIEMHQILQSLYTLTSI</sequence>
<evidence type="ECO:0000256" key="6">
    <source>
        <dbReference type="ARBA" id="ARBA00048785"/>
    </source>
</evidence>
<evidence type="ECO:0000313" key="8">
    <source>
        <dbReference type="EMBL" id="KTD18555.1"/>
    </source>
</evidence>
<comment type="function">
    <text evidence="7">Catalyzes the formation of 6,7-dimethyl-8-ribityllumazine by condensation of 5-amino-6-(D-ribitylamino)uracil with 3,4-dihydroxy-2-butanone 4-phosphate. This is the penultimate step in the biosynthesis of riboflavin.</text>
</comment>
<dbReference type="OrthoDB" id="9809709at2"/>
<keyword evidence="9" id="KW-1185">Reference proteome</keyword>
<accession>A0A0W0VEQ3</accession>
<dbReference type="EC" id="2.5.1.78" evidence="3 7"/>
<feature type="binding site" evidence="7">
    <location>
        <begin position="58"/>
        <end position="60"/>
    </location>
    <ligand>
        <name>5-amino-6-(D-ribitylamino)uracil</name>
        <dbReference type="ChEBI" id="CHEBI:15934"/>
    </ligand>
</feature>
<evidence type="ECO:0000256" key="2">
    <source>
        <dbReference type="ARBA" id="ARBA00007424"/>
    </source>
</evidence>